<evidence type="ECO:0000256" key="2">
    <source>
        <dbReference type="ARBA" id="ARBA00022475"/>
    </source>
</evidence>
<sequence>MAYVARNHQIFQNFIKNTKFFIIPCQALGLITFSYNNKSLQLSKVLQFLNIFRMCFLTTMLGYTAYSFVVVTGDKISKTANFLALVSGGVYCYVVWINAILQNRKMIDFFARVVDFDSKIRSFNWTSENYEHNKKKMARRVIVKFLFLLSYILFYGISDTRVTQLHQMVAQQGNFSMLVMNASVCLYTNELVLMLRSRFAILNREIEKIVTYFHGVHTVDKNNQTQKRVADFGKICTLHHHLQKLVKLFNKIFGVTLLLMFGFNFVMITMTLFFTSGELHDPNVNLSNVLYVLMMSVSYVLDSWTICDSCYFAIEEAKKAGVLMHKIETDNPDLIDEIEMFSLQIANEQVDFSAAGFFPINYTLVFSIIGGVTTYIIILIQLAATLKEQ</sequence>
<keyword evidence="5 8" id="KW-0472">Membrane</keyword>
<keyword evidence="7 8" id="KW-0807">Transducer</keyword>
<dbReference type="GO" id="GO:0030424">
    <property type="term" value="C:axon"/>
    <property type="evidence" value="ECO:0007669"/>
    <property type="project" value="TreeGrafter"/>
</dbReference>
<comment type="subcellular location">
    <subcellularLocation>
        <location evidence="1 8">Cell membrane</location>
        <topology evidence="1 8">Multi-pass membrane protein</topology>
    </subcellularLocation>
</comment>
<comment type="function">
    <text evidence="8">Gustatory receptor which mediates acceptance or avoidance behavior, depending on its substrates.</text>
</comment>
<evidence type="ECO:0000313" key="9">
    <source>
        <dbReference type="EMBL" id="KAJ3647875.1"/>
    </source>
</evidence>
<dbReference type="PANTHER" id="PTHR21143">
    <property type="entry name" value="INVERTEBRATE GUSTATORY RECEPTOR"/>
    <property type="match status" value="1"/>
</dbReference>
<reference evidence="9" key="1">
    <citation type="journal article" date="2023" name="G3 (Bethesda)">
        <title>Whole genome assemblies of Zophobas morio and Tenebrio molitor.</title>
        <authorList>
            <person name="Kaur S."/>
            <person name="Stinson S.A."/>
            <person name="diCenzo G.C."/>
        </authorList>
    </citation>
    <scope>NUCLEOTIDE SEQUENCE</scope>
    <source>
        <strain evidence="9">QUZm001</strain>
    </source>
</reference>
<dbReference type="AlphaFoldDB" id="A0AA38I1G4"/>
<evidence type="ECO:0000256" key="6">
    <source>
        <dbReference type="ARBA" id="ARBA00023170"/>
    </source>
</evidence>
<dbReference type="GO" id="GO:0007165">
    <property type="term" value="P:signal transduction"/>
    <property type="evidence" value="ECO:0007669"/>
    <property type="project" value="UniProtKB-KW"/>
</dbReference>
<keyword evidence="2 8" id="KW-1003">Cell membrane</keyword>
<feature type="transmembrane region" description="Helical" evidence="8">
    <location>
        <begin position="82"/>
        <end position="101"/>
    </location>
</feature>
<protein>
    <recommendedName>
        <fullName evidence="8">Gustatory receptor</fullName>
    </recommendedName>
</protein>
<dbReference type="Pfam" id="PF08395">
    <property type="entry name" value="7tm_7"/>
    <property type="match status" value="1"/>
</dbReference>
<dbReference type="GO" id="GO:0030425">
    <property type="term" value="C:dendrite"/>
    <property type="evidence" value="ECO:0007669"/>
    <property type="project" value="TreeGrafter"/>
</dbReference>
<gene>
    <name evidence="9" type="ORF">Zmor_019727</name>
</gene>
<evidence type="ECO:0000256" key="7">
    <source>
        <dbReference type="ARBA" id="ARBA00023224"/>
    </source>
</evidence>
<dbReference type="PANTHER" id="PTHR21143:SF133">
    <property type="entry name" value="GUSTATORY AND PHEROMONE RECEPTOR 32A-RELATED"/>
    <property type="match status" value="1"/>
</dbReference>
<dbReference type="GO" id="GO:0008049">
    <property type="term" value="P:male courtship behavior"/>
    <property type="evidence" value="ECO:0007669"/>
    <property type="project" value="TreeGrafter"/>
</dbReference>
<keyword evidence="4 8" id="KW-1133">Transmembrane helix</keyword>
<dbReference type="GO" id="GO:0007635">
    <property type="term" value="P:chemosensory behavior"/>
    <property type="evidence" value="ECO:0007669"/>
    <property type="project" value="TreeGrafter"/>
</dbReference>
<feature type="transmembrane region" description="Helical" evidence="8">
    <location>
        <begin position="48"/>
        <end position="70"/>
    </location>
</feature>
<dbReference type="EMBL" id="JALNTZ010000006">
    <property type="protein sequence ID" value="KAJ3647875.1"/>
    <property type="molecule type" value="Genomic_DNA"/>
</dbReference>
<dbReference type="Proteomes" id="UP001168821">
    <property type="component" value="Unassembled WGS sequence"/>
</dbReference>
<feature type="transmembrane region" description="Helical" evidence="8">
    <location>
        <begin position="252"/>
        <end position="274"/>
    </location>
</feature>
<keyword evidence="10" id="KW-1185">Reference proteome</keyword>
<comment type="similarity">
    <text evidence="8">Belongs to the insect chemoreceptor superfamily. Gustatory receptor (GR) family.</text>
</comment>
<evidence type="ECO:0000256" key="5">
    <source>
        <dbReference type="ARBA" id="ARBA00023136"/>
    </source>
</evidence>
<evidence type="ECO:0000256" key="8">
    <source>
        <dbReference type="RuleBase" id="RU363108"/>
    </source>
</evidence>
<name>A0AA38I1G4_9CUCU</name>
<feature type="transmembrane region" description="Helical" evidence="8">
    <location>
        <begin position="362"/>
        <end position="384"/>
    </location>
</feature>
<keyword evidence="6 8" id="KW-0675">Receptor</keyword>
<proteinExistence type="inferred from homology"/>
<feature type="transmembrane region" description="Helical" evidence="8">
    <location>
        <begin position="141"/>
        <end position="158"/>
    </location>
</feature>
<feature type="transmembrane region" description="Helical" evidence="8">
    <location>
        <begin position="20"/>
        <end position="36"/>
    </location>
</feature>
<evidence type="ECO:0000256" key="1">
    <source>
        <dbReference type="ARBA" id="ARBA00004651"/>
    </source>
</evidence>
<accession>A0AA38I1G4</accession>
<organism evidence="9 10">
    <name type="scientific">Zophobas morio</name>
    <dbReference type="NCBI Taxonomy" id="2755281"/>
    <lineage>
        <taxon>Eukaryota</taxon>
        <taxon>Metazoa</taxon>
        <taxon>Ecdysozoa</taxon>
        <taxon>Arthropoda</taxon>
        <taxon>Hexapoda</taxon>
        <taxon>Insecta</taxon>
        <taxon>Pterygota</taxon>
        <taxon>Neoptera</taxon>
        <taxon>Endopterygota</taxon>
        <taxon>Coleoptera</taxon>
        <taxon>Polyphaga</taxon>
        <taxon>Cucujiformia</taxon>
        <taxon>Tenebrionidae</taxon>
        <taxon>Zophobas</taxon>
    </lineage>
</organism>
<comment type="caution">
    <text evidence="9">The sequence shown here is derived from an EMBL/GenBank/DDBJ whole genome shotgun (WGS) entry which is preliminary data.</text>
</comment>
<dbReference type="GO" id="GO:0043025">
    <property type="term" value="C:neuronal cell body"/>
    <property type="evidence" value="ECO:0007669"/>
    <property type="project" value="TreeGrafter"/>
</dbReference>
<dbReference type="GO" id="GO:0005886">
    <property type="term" value="C:plasma membrane"/>
    <property type="evidence" value="ECO:0007669"/>
    <property type="project" value="UniProtKB-SubCell"/>
</dbReference>
<evidence type="ECO:0000313" key="10">
    <source>
        <dbReference type="Proteomes" id="UP001168821"/>
    </source>
</evidence>
<evidence type="ECO:0000256" key="3">
    <source>
        <dbReference type="ARBA" id="ARBA00022692"/>
    </source>
</evidence>
<feature type="transmembrane region" description="Helical" evidence="8">
    <location>
        <begin position="178"/>
        <end position="195"/>
    </location>
</feature>
<dbReference type="GO" id="GO:0050909">
    <property type="term" value="P:sensory perception of taste"/>
    <property type="evidence" value="ECO:0007669"/>
    <property type="project" value="InterPro"/>
</dbReference>
<keyword evidence="3 8" id="KW-0812">Transmembrane</keyword>
<dbReference type="InterPro" id="IPR013604">
    <property type="entry name" value="7TM_chemorcpt"/>
</dbReference>
<evidence type="ECO:0000256" key="4">
    <source>
        <dbReference type="ARBA" id="ARBA00022989"/>
    </source>
</evidence>